<evidence type="ECO:0000313" key="1">
    <source>
        <dbReference type="EMBL" id="MBA4641886.1"/>
    </source>
</evidence>
<sequence>MNKPPDPRITLDAPFPFRRFPPQPDHDSPDLLAVLVERFPLLAYLPWSHGPSRFGSDLYCESPIHHFPAFNRAIPWVMVIWKLSLSNLFMIRDAKHPSCEIWQILWNPYKILHLIPNSTMNHHCHPPPTVFMAICYSDDQIFCRRSMVFSPPHLSRFGRKLTRSRANLRL</sequence>
<reference evidence="1" key="2">
    <citation type="submission" date="2020-07" db="EMBL/GenBank/DDBJ databases">
        <authorList>
            <person name="Vera ALvarez R."/>
            <person name="Arias-Moreno D.M."/>
            <person name="Jimenez-Jacinto V."/>
            <person name="Jimenez-Bremont J.F."/>
            <person name="Swaminathan K."/>
            <person name="Moose S.P."/>
            <person name="Guerrero-Gonzalez M.L."/>
            <person name="Marino-Ramirez L."/>
            <person name="Landsman D."/>
            <person name="Rodriguez-Kessler M."/>
            <person name="Delgado-Sanchez P."/>
        </authorList>
    </citation>
    <scope>NUCLEOTIDE SEQUENCE</scope>
    <source>
        <tissue evidence="1">Cladode</tissue>
    </source>
</reference>
<proteinExistence type="predicted"/>
<reference evidence="1" key="1">
    <citation type="journal article" date="2013" name="J. Plant Res.">
        <title>Effect of fungi and light on seed germination of three Opuntia species from semiarid lands of central Mexico.</title>
        <authorList>
            <person name="Delgado-Sanchez P."/>
            <person name="Jimenez-Bremont J.F."/>
            <person name="Guerrero-Gonzalez Mde L."/>
            <person name="Flores J."/>
        </authorList>
    </citation>
    <scope>NUCLEOTIDE SEQUENCE</scope>
    <source>
        <tissue evidence="1">Cladode</tissue>
    </source>
</reference>
<accession>A0A7C9DH00</accession>
<dbReference type="EMBL" id="GISG01126231">
    <property type="protein sequence ID" value="MBA4641886.1"/>
    <property type="molecule type" value="Transcribed_RNA"/>
</dbReference>
<organism evidence="1">
    <name type="scientific">Opuntia streptacantha</name>
    <name type="common">Prickly pear cactus</name>
    <name type="synonym">Opuntia cardona</name>
    <dbReference type="NCBI Taxonomy" id="393608"/>
    <lineage>
        <taxon>Eukaryota</taxon>
        <taxon>Viridiplantae</taxon>
        <taxon>Streptophyta</taxon>
        <taxon>Embryophyta</taxon>
        <taxon>Tracheophyta</taxon>
        <taxon>Spermatophyta</taxon>
        <taxon>Magnoliopsida</taxon>
        <taxon>eudicotyledons</taxon>
        <taxon>Gunneridae</taxon>
        <taxon>Pentapetalae</taxon>
        <taxon>Caryophyllales</taxon>
        <taxon>Cactineae</taxon>
        <taxon>Cactaceae</taxon>
        <taxon>Opuntioideae</taxon>
        <taxon>Opuntia</taxon>
    </lineage>
</organism>
<dbReference type="AlphaFoldDB" id="A0A7C9DH00"/>
<name>A0A7C9DH00_OPUST</name>
<protein>
    <submittedName>
        <fullName evidence="1">Uncharacterized protein</fullName>
    </submittedName>
</protein>